<protein>
    <recommendedName>
        <fullName evidence="3">SET domain-containing protein</fullName>
    </recommendedName>
</protein>
<dbReference type="InterPro" id="IPR046341">
    <property type="entry name" value="SET_dom_sf"/>
</dbReference>
<dbReference type="PANTHER" id="PTHR12197:SF251">
    <property type="entry name" value="EG:BACR7C10.4 PROTEIN"/>
    <property type="match status" value="1"/>
</dbReference>
<organism evidence="1 2">
    <name type="scientific">Stachybotrys elegans</name>
    <dbReference type="NCBI Taxonomy" id="80388"/>
    <lineage>
        <taxon>Eukaryota</taxon>
        <taxon>Fungi</taxon>
        <taxon>Dikarya</taxon>
        <taxon>Ascomycota</taxon>
        <taxon>Pezizomycotina</taxon>
        <taxon>Sordariomycetes</taxon>
        <taxon>Hypocreomycetidae</taxon>
        <taxon>Hypocreales</taxon>
        <taxon>Stachybotryaceae</taxon>
        <taxon>Stachybotrys</taxon>
    </lineage>
</organism>
<name>A0A8K0SZ12_9HYPO</name>
<keyword evidence="2" id="KW-1185">Reference proteome</keyword>
<dbReference type="PANTHER" id="PTHR12197">
    <property type="entry name" value="HISTONE-LYSINE N-METHYLTRANSFERASE SMYD"/>
    <property type="match status" value="1"/>
</dbReference>
<proteinExistence type="predicted"/>
<accession>A0A8K0SZ12</accession>
<evidence type="ECO:0000313" key="2">
    <source>
        <dbReference type="Proteomes" id="UP000813444"/>
    </source>
</evidence>
<dbReference type="Gene3D" id="2.170.270.10">
    <property type="entry name" value="SET domain"/>
    <property type="match status" value="1"/>
</dbReference>
<sequence>MANHSCIPNATVQFAGRYAILRADAPLQSGQEIEISYTDVTYPLSKRRDALDWYYFDCQCPRCLQDLNVYQAAALEPSTTLKLNEFSVVPSLASKIRNHPATKVPDIIATAQDAAEKLVHLITPQEDGEPAVLRAELQQKYTQCRPLVAHELWAVPPLSHILMDVTRYYSSQHAWSFALVVACLEATASNPYQYVPPFETPRVRVLYMIAKLLSNTAAECGGCPPTNKLKSLDAALTKEITAALWEIDQIALCQMLLIMVIKAAPAGYEAHWPMTTMAKTMLDEISILPGRNDEQSIINEWANSPGSERSRAFFEYAVVQPMERLSAFGRDVLRKEFGY</sequence>
<dbReference type="OrthoDB" id="265717at2759"/>
<dbReference type="AlphaFoldDB" id="A0A8K0SZ12"/>
<evidence type="ECO:0000313" key="1">
    <source>
        <dbReference type="EMBL" id="KAH7326602.1"/>
    </source>
</evidence>
<dbReference type="CDD" id="cd20071">
    <property type="entry name" value="SET_SMYD"/>
    <property type="match status" value="1"/>
</dbReference>
<dbReference type="GO" id="GO:0005634">
    <property type="term" value="C:nucleus"/>
    <property type="evidence" value="ECO:0007669"/>
    <property type="project" value="TreeGrafter"/>
</dbReference>
<gene>
    <name evidence="1" type="ORF">B0I35DRAFT_423149</name>
</gene>
<reference evidence="1" key="1">
    <citation type="journal article" date="2021" name="Nat. Commun.">
        <title>Genetic determinants of endophytism in the Arabidopsis root mycobiome.</title>
        <authorList>
            <person name="Mesny F."/>
            <person name="Miyauchi S."/>
            <person name="Thiergart T."/>
            <person name="Pickel B."/>
            <person name="Atanasova L."/>
            <person name="Karlsson M."/>
            <person name="Huettel B."/>
            <person name="Barry K.W."/>
            <person name="Haridas S."/>
            <person name="Chen C."/>
            <person name="Bauer D."/>
            <person name="Andreopoulos W."/>
            <person name="Pangilinan J."/>
            <person name="LaButti K."/>
            <person name="Riley R."/>
            <person name="Lipzen A."/>
            <person name="Clum A."/>
            <person name="Drula E."/>
            <person name="Henrissat B."/>
            <person name="Kohler A."/>
            <person name="Grigoriev I.V."/>
            <person name="Martin F.M."/>
            <person name="Hacquard S."/>
        </authorList>
    </citation>
    <scope>NUCLEOTIDE SEQUENCE</scope>
    <source>
        <strain evidence="1">MPI-CAGE-CH-0235</strain>
    </source>
</reference>
<dbReference type="SUPFAM" id="SSF82199">
    <property type="entry name" value="SET domain"/>
    <property type="match status" value="1"/>
</dbReference>
<dbReference type="InterPro" id="IPR050869">
    <property type="entry name" value="H3K4_H4K5_MeTrfase"/>
</dbReference>
<evidence type="ECO:0008006" key="3">
    <source>
        <dbReference type="Google" id="ProtNLM"/>
    </source>
</evidence>
<comment type="caution">
    <text evidence="1">The sequence shown here is derived from an EMBL/GenBank/DDBJ whole genome shotgun (WGS) entry which is preliminary data.</text>
</comment>
<dbReference type="Proteomes" id="UP000813444">
    <property type="component" value="Unassembled WGS sequence"/>
</dbReference>
<dbReference type="EMBL" id="JAGPNK010000002">
    <property type="protein sequence ID" value="KAH7326602.1"/>
    <property type="molecule type" value="Genomic_DNA"/>
</dbReference>